<evidence type="ECO:0000313" key="8">
    <source>
        <dbReference type="RefSeq" id="XP_028130111.1"/>
    </source>
</evidence>
<dbReference type="OrthoDB" id="506011at2759"/>
<dbReference type="SMART" id="SM00724">
    <property type="entry name" value="TLC"/>
    <property type="match status" value="1"/>
</dbReference>
<accession>A0A6P7F3Z8</accession>
<dbReference type="KEGG" id="dvv:114326087"/>
<evidence type="ECO:0000256" key="4">
    <source>
        <dbReference type="ARBA" id="ARBA00023136"/>
    </source>
</evidence>
<dbReference type="InterPro" id="IPR006634">
    <property type="entry name" value="TLC-dom"/>
</dbReference>
<dbReference type="Pfam" id="PF03798">
    <property type="entry name" value="TRAM_LAG1_CLN8"/>
    <property type="match status" value="1"/>
</dbReference>
<keyword evidence="2 5" id="KW-0812">Transmembrane</keyword>
<keyword evidence="3 6" id="KW-1133">Transmembrane helix</keyword>
<feature type="transmembrane region" description="Helical" evidence="6">
    <location>
        <begin position="20"/>
        <end position="38"/>
    </location>
</feature>
<gene>
    <name evidence="8" type="primary">LOC114326087</name>
</gene>
<dbReference type="GO" id="GO:0016020">
    <property type="term" value="C:membrane"/>
    <property type="evidence" value="ECO:0007669"/>
    <property type="project" value="UniProtKB-SubCell"/>
</dbReference>
<feature type="transmembrane region" description="Helical" evidence="6">
    <location>
        <begin position="82"/>
        <end position="103"/>
    </location>
</feature>
<evidence type="ECO:0000256" key="6">
    <source>
        <dbReference type="SAM" id="Phobius"/>
    </source>
</evidence>
<dbReference type="InterPro" id="IPR042512">
    <property type="entry name" value="TLCD5"/>
</dbReference>
<evidence type="ECO:0000259" key="7">
    <source>
        <dbReference type="PROSITE" id="PS50922"/>
    </source>
</evidence>
<keyword evidence="4 5" id="KW-0472">Membrane</keyword>
<feature type="transmembrane region" description="Helical" evidence="6">
    <location>
        <begin position="205"/>
        <end position="226"/>
    </location>
</feature>
<organism evidence="8">
    <name type="scientific">Diabrotica virgifera virgifera</name>
    <name type="common">western corn rootworm</name>
    <dbReference type="NCBI Taxonomy" id="50390"/>
    <lineage>
        <taxon>Eukaryota</taxon>
        <taxon>Metazoa</taxon>
        <taxon>Ecdysozoa</taxon>
        <taxon>Arthropoda</taxon>
        <taxon>Hexapoda</taxon>
        <taxon>Insecta</taxon>
        <taxon>Pterygota</taxon>
        <taxon>Neoptera</taxon>
        <taxon>Endopterygota</taxon>
        <taxon>Coleoptera</taxon>
        <taxon>Polyphaga</taxon>
        <taxon>Cucujiformia</taxon>
        <taxon>Chrysomeloidea</taxon>
        <taxon>Chrysomelidae</taxon>
        <taxon>Galerucinae</taxon>
        <taxon>Diabroticina</taxon>
        <taxon>Diabroticites</taxon>
        <taxon>Diabrotica</taxon>
    </lineage>
</organism>
<dbReference type="PANTHER" id="PTHR31898:SF1">
    <property type="entry name" value="TLC DOMAIN-CONTAINING PROTEIN 5"/>
    <property type="match status" value="1"/>
</dbReference>
<dbReference type="RefSeq" id="XP_028130111.1">
    <property type="nucleotide sequence ID" value="XM_028274310.1"/>
</dbReference>
<evidence type="ECO:0000256" key="5">
    <source>
        <dbReference type="PROSITE-ProRule" id="PRU00205"/>
    </source>
</evidence>
<comment type="subcellular location">
    <subcellularLocation>
        <location evidence="1">Membrane</location>
        <topology evidence="1">Multi-pass membrane protein</topology>
    </subcellularLocation>
</comment>
<dbReference type="PANTHER" id="PTHR31898">
    <property type="entry name" value="TRANSMEMBRANE PROTEIN 136"/>
    <property type="match status" value="1"/>
</dbReference>
<name>A0A6P7F3Z8_DIAVI</name>
<feature type="domain" description="TLC" evidence="7">
    <location>
        <begin position="40"/>
        <end position="230"/>
    </location>
</feature>
<dbReference type="PROSITE" id="PS50922">
    <property type="entry name" value="TLC"/>
    <property type="match status" value="1"/>
</dbReference>
<dbReference type="AlphaFoldDB" id="A0A6P7F3Z8"/>
<evidence type="ECO:0000256" key="2">
    <source>
        <dbReference type="ARBA" id="ARBA00022692"/>
    </source>
</evidence>
<dbReference type="InParanoid" id="A0A6P7F3Z8"/>
<proteinExistence type="predicted"/>
<evidence type="ECO:0000256" key="3">
    <source>
        <dbReference type="ARBA" id="ARBA00022989"/>
    </source>
</evidence>
<feature type="transmembrane region" description="Helical" evidence="6">
    <location>
        <begin position="50"/>
        <end position="70"/>
    </location>
</feature>
<feature type="transmembrane region" description="Helical" evidence="6">
    <location>
        <begin position="165"/>
        <end position="185"/>
    </location>
</feature>
<reference evidence="8" key="1">
    <citation type="submission" date="2025-08" db="UniProtKB">
        <authorList>
            <consortium name="RefSeq"/>
        </authorList>
    </citation>
    <scope>IDENTIFICATION</scope>
    <source>
        <tissue evidence="8">Whole insect</tissue>
    </source>
</reference>
<sequence length="237" mass="27795">MLERFLFRDGYLDFETPVAVAFFAGLCRFLYLLVSKIIPTKSPEYHCRVISFIHGFITAFVGINQCFLVDNPFYHPYWRTTYTQSILLAFSAGYFIHDLIWMLEHTRDERVFIAHHFYSAFTLVRILFKGTSGAQASCSLGILEITNPFLQMRWFLSSEGKDDTALFTSIEIMFFSVFLVIRIMVGGYLLKIVLTHPQNDWEFKFMSLSMYILSWVFFVNIIQYIFGKFKDPNKDNT</sequence>
<evidence type="ECO:0000256" key="1">
    <source>
        <dbReference type="ARBA" id="ARBA00004141"/>
    </source>
</evidence>
<protein>
    <submittedName>
        <fullName evidence="8">Transmembrane protein 136-like</fullName>
    </submittedName>
</protein>